<feature type="transmembrane region" description="Helical" evidence="2">
    <location>
        <begin position="312"/>
        <end position="334"/>
    </location>
</feature>
<feature type="transmembrane region" description="Helical" evidence="2">
    <location>
        <begin position="25"/>
        <end position="47"/>
    </location>
</feature>
<dbReference type="EMBL" id="OE003061">
    <property type="protein sequence ID" value="CAD7459697.1"/>
    <property type="molecule type" value="Genomic_DNA"/>
</dbReference>
<name>A0A7R9IJQ6_9NEOP</name>
<evidence type="ECO:0000313" key="3">
    <source>
        <dbReference type="EMBL" id="CAD7459697.1"/>
    </source>
</evidence>
<dbReference type="Gene3D" id="1.20.1250.20">
    <property type="entry name" value="MFS general substrate transporter like domains"/>
    <property type="match status" value="1"/>
</dbReference>
<keyword evidence="2" id="KW-0812">Transmembrane</keyword>
<gene>
    <name evidence="3" type="ORF">TTEB3V08_LOCUS7645</name>
</gene>
<dbReference type="InterPro" id="IPR011701">
    <property type="entry name" value="MFS"/>
</dbReference>
<feature type="transmembrane region" description="Helical" evidence="2">
    <location>
        <begin position="231"/>
        <end position="251"/>
    </location>
</feature>
<evidence type="ECO:0000256" key="1">
    <source>
        <dbReference type="ARBA" id="ARBA00008335"/>
    </source>
</evidence>
<organism evidence="3">
    <name type="scientific">Timema tahoe</name>
    <dbReference type="NCBI Taxonomy" id="61484"/>
    <lineage>
        <taxon>Eukaryota</taxon>
        <taxon>Metazoa</taxon>
        <taxon>Ecdysozoa</taxon>
        <taxon>Arthropoda</taxon>
        <taxon>Hexapoda</taxon>
        <taxon>Insecta</taxon>
        <taxon>Pterygota</taxon>
        <taxon>Neoptera</taxon>
        <taxon>Polyneoptera</taxon>
        <taxon>Phasmatodea</taxon>
        <taxon>Timematodea</taxon>
        <taxon>Timematoidea</taxon>
        <taxon>Timematidae</taxon>
        <taxon>Timema</taxon>
    </lineage>
</organism>
<feature type="transmembrane region" description="Helical" evidence="2">
    <location>
        <begin position="382"/>
        <end position="401"/>
    </location>
</feature>
<feature type="transmembrane region" description="Helical" evidence="2">
    <location>
        <begin position="62"/>
        <end position="84"/>
    </location>
</feature>
<feature type="transmembrane region" description="Helical" evidence="2">
    <location>
        <begin position="145"/>
        <end position="164"/>
    </location>
</feature>
<dbReference type="PANTHER" id="PTHR11328:SF28">
    <property type="entry name" value="MAJOR FACILITATOR SUPERFAMILY DOMAIN-CONTAINING PROTEIN 12"/>
    <property type="match status" value="1"/>
</dbReference>
<proteinExistence type="inferred from homology"/>
<dbReference type="GO" id="GO:0005886">
    <property type="term" value="C:plasma membrane"/>
    <property type="evidence" value="ECO:0007669"/>
    <property type="project" value="TreeGrafter"/>
</dbReference>
<dbReference type="InterPro" id="IPR036259">
    <property type="entry name" value="MFS_trans_sf"/>
</dbReference>
<dbReference type="Pfam" id="PF07690">
    <property type="entry name" value="MFS_1"/>
    <property type="match status" value="1"/>
</dbReference>
<sequence length="445" mass="48735">MDQTPALYLCDYSHISLHLITSKDLYLANLLSAHGTLCVLGSFPFIFSPCLNCEHSHHIAQLVYYSAFVIIFQFGWASVQISHLSLIPDLTPSEHERTGLISIRYSFTVCSNVLVYLITWGVLHVTSDVQDAQIGPKDAYKFKHIVWIGLSLGAVTSLVFHLFVKEAPLEDGAHSPVVGQDKRTTSRVLRDHRLYQVAALYMATRLFSNLAQVYIPLYLHESLGLGAESLAIVPLVMFLASFGMSLVTKILNRKAGRKEKPPPVHPTEIRTSISPSSAVGLNTTSALANYATEAASIWVYLGSGSRYTGYEIYAVAILFGAGSSVMLVTSLGITSDLIGNNTESGAFVYGAMSFVDKLANGIAVVVIQIFKCQTCPNYFRDILAFVCGGSAVFGLFCLIFLPPFNIFVKEGESCYKEINEEQDVVQQVSNTNTSVQSNTHQAIMS</sequence>
<dbReference type="InterPro" id="IPR039672">
    <property type="entry name" value="MFS_2"/>
</dbReference>
<accession>A0A7R9IJQ6</accession>
<dbReference type="CDD" id="cd17491">
    <property type="entry name" value="MFS_MFSD12"/>
    <property type="match status" value="1"/>
</dbReference>
<reference evidence="3" key="1">
    <citation type="submission" date="2020-11" db="EMBL/GenBank/DDBJ databases">
        <authorList>
            <person name="Tran Van P."/>
        </authorList>
    </citation>
    <scope>NUCLEOTIDE SEQUENCE</scope>
</reference>
<feature type="transmembrane region" description="Helical" evidence="2">
    <location>
        <begin position="197"/>
        <end position="219"/>
    </location>
</feature>
<comment type="similarity">
    <text evidence="1">Belongs to the major facilitator superfamily.</text>
</comment>
<dbReference type="GO" id="GO:0015293">
    <property type="term" value="F:symporter activity"/>
    <property type="evidence" value="ECO:0007669"/>
    <property type="project" value="InterPro"/>
</dbReference>
<dbReference type="GO" id="GO:0008643">
    <property type="term" value="P:carbohydrate transport"/>
    <property type="evidence" value="ECO:0007669"/>
    <property type="project" value="InterPro"/>
</dbReference>
<feature type="transmembrane region" description="Helical" evidence="2">
    <location>
        <begin position="346"/>
        <end position="370"/>
    </location>
</feature>
<keyword evidence="2" id="KW-1133">Transmembrane helix</keyword>
<feature type="transmembrane region" description="Helical" evidence="2">
    <location>
        <begin position="105"/>
        <end position="125"/>
    </location>
</feature>
<keyword evidence="2" id="KW-0472">Membrane</keyword>
<dbReference type="PANTHER" id="PTHR11328">
    <property type="entry name" value="MAJOR FACILITATOR SUPERFAMILY DOMAIN-CONTAINING PROTEIN"/>
    <property type="match status" value="1"/>
</dbReference>
<evidence type="ECO:0000256" key="2">
    <source>
        <dbReference type="SAM" id="Phobius"/>
    </source>
</evidence>
<protein>
    <recommendedName>
        <fullName evidence="4">Major facilitator superfamily domain-containing protein 12</fullName>
    </recommendedName>
</protein>
<evidence type="ECO:0008006" key="4">
    <source>
        <dbReference type="Google" id="ProtNLM"/>
    </source>
</evidence>
<dbReference type="SUPFAM" id="SSF103473">
    <property type="entry name" value="MFS general substrate transporter"/>
    <property type="match status" value="1"/>
</dbReference>
<dbReference type="AlphaFoldDB" id="A0A7R9IJQ6"/>